<evidence type="ECO:0000313" key="6">
    <source>
        <dbReference type="Proteomes" id="UP000243525"/>
    </source>
</evidence>
<dbReference type="InterPro" id="IPR016039">
    <property type="entry name" value="Thiolase-like"/>
</dbReference>
<organism evidence="5 6">
    <name type="scientific">Mangrovibacterium marinum</name>
    <dbReference type="NCBI Taxonomy" id="1639118"/>
    <lineage>
        <taxon>Bacteria</taxon>
        <taxon>Pseudomonadati</taxon>
        <taxon>Bacteroidota</taxon>
        <taxon>Bacteroidia</taxon>
        <taxon>Marinilabiliales</taxon>
        <taxon>Prolixibacteraceae</taxon>
        <taxon>Mangrovibacterium</taxon>
    </lineage>
</organism>
<dbReference type="GO" id="GO:0004315">
    <property type="term" value="F:3-oxoacyl-[acyl-carrier-protein] synthase activity"/>
    <property type="evidence" value="ECO:0007669"/>
    <property type="project" value="InterPro"/>
</dbReference>
<dbReference type="Gene3D" id="3.40.47.10">
    <property type="match status" value="2"/>
</dbReference>
<dbReference type="Proteomes" id="UP000243525">
    <property type="component" value="Unassembled WGS sequence"/>
</dbReference>
<reference evidence="5 6" key="1">
    <citation type="submission" date="2018-04" db="EMBL/GenBank/DDBJ databases">
        <title>Genomic Encyclopedia of Archaeal and Bacterial Type Strains, Phase II (KMG-II): from individual species to whole genera.</title>
        <authorList>
            <person name="Goeker M."/>
        </authorList>
    </citation>
    <scope>NUCLEOTIDE SEQUENCE [LARGE SCALE GENOMIC DNA]</scope>
    <source>
        <strain evidence="5 6">DSM 28823</strain>
    </source>
</reference>
<gene>
    <name evidence="5" type="ORF">C8N47_12031</name>
</gene>
<dbReference type="PANTHER" id="PTHR34069">
    <property type="entry name" value="3-OXOACYL-[ACYL-CARRIER-PROTEIN] SYNTHASE 3"/>
    <property type="match status" value="1"/>
</dbReference>
<evidence type="ECO:0000256" key="2">
    <source>
        <dbReference type="ARBA" id="ARBA00023315"/>
    </source>
</evidence>
<evidence type="ECO:0000313" key="5">
    <source>
        <dbReference type="EMBL" id="PTN07246.1"/>
    </source>
</evidence>
<dbReference type="AlphaFoldDB" id="A0A2T5BYD3"/>
<evidence type="ECO:0000259" key="3">
    <source>
        <dbReference type="Pfam" id="PF08541"/>
    </source>
</evidence>
<dbReference type="OrthoDB" id="5171393at2"/>
<dbReference type="CDD" id="cd00830">
    <property type="entry name" value="KAS_III"/>
    <property type="match status" value="1"/>
</dbReference>
<comment type="caution">
    <text evidence="5">The sequence shown here is derived from an EMBL/GenBank/DDBJ whole genome shotgun (WGS) entry which is preliminary data.</text>
</comment>
<keyword evidence="2" id="KW-0012">Acyltransferase</keyword>
<dbReference type="Pfam" id="PF08541">
    <property type="entry name" value="ACP_syn_III_C"/>
    <property type="match status" value="1"/>
</dbReference>
<sequence length="361" mass="39717">MTKKIYTKIIGTGRCIPPKVVKNEYFLDYEFYDPSTRKPFEKSNEEIVTKFQEITNIVERCWAGDDQMNSDLATIAVKDACDSAGIDPETLDFIIFGHNFGDVHPDQTCVDTLPGLANRVKRNLDIKNPACICHDVISGCPGWTQGMIVADAYIRSETFKRGVVIGSDTLSRVSDPHDRDSMIFSDGAGATIVEAVASDEPVGILAHSSRSDCNPYANLLTFGKSLNPDFEGEDLYIKMAGHRLYVYALSHVPGVVKDSLDKAGLHLKDVKKVLIHQANEKMDEAILKGVFKLYKEKEIPAGIMPMSIEKLGNSSTATVPTLLDIVAKGDMEGQQINKGDYIVLCSVGAGMNINSIVYKWD</sequence>
<dbReference type="PANTHER" id="PTHR34069:SF3">
    <property type="entry name" value="ACYL-COA:ACYL-COA ALKYLTRANSFERASE"/>
    <property type="match status" value="1"/>
</dbReference>
<dbReference type="GO" id="GO:0044550">
    <property type="term" value="P:secondary metabolite biosynthetic process"/>
    <property type="evidence" value="ECO:0007669"/>
    <property type="project" value="TreeGrafter"/>
</dbReference>
<dbReference type="Pfam" id="PF08545">
    <property type="entry name" value="ACP_syn_III"/>
    <property type="match status" value="1"/>
</dbReference>
<name>A0A2T5BYD3_9BACT</name>
<evidence type="ECO:0000256" key="1">
    <source>
        <dbReference type="ARBA" id="ARBA00022679"/>
    </source>
</evidence>
<dbReference type="GO" id="GO:0006633">
    <property type="term" value="P:fatty acid biosynthetic process"/>
    <property type="evidence" value="ECO:0007669"/>
    <property type="project" value="InterPro"/>
</dbReference>
<dbReference type="SUPFAM" id="SSF53901">
    <property type="entry name" value="Thiolase-like"/>
    <property type="match status" value="1"/>
</dbReference>
<proteinExistence type="predicted"/>
<evidence type="ECO:0000259" key="4">
    <source>
        <dbReference type="Pfam" id="PF08545"/>
    </source>
</evidence>
<keyword evidence="1" id="KW-0808">Transferase</keyword>
<dbReference type="EMBL" id="QAAD01000020">
    <property type="protein sequence ID" value="PTN07246.1"/>
    <property type="molecule type" value="Genomic_DNA"/>
</dbReference>
<feature type="domain" description="Beta-ketoacyl-[acyl-carrier-protein] synthase III C-terminal" evidence="3">
    <location>
        <begin position="260"/>
        <end position="360"/>
    </location>
</feature>
<dbReference type="InterPro" id="IPR013747">
    <property type="entry name" value="ACP_syn_III_C"/>
</dbReference>
<protein>
    <submittedName>
        <fullName evidence="5">3-oxoacyl-[acyl-carrier-protein] synthase-3</fullName>
    </submittedName>
</protein>
<dbReference type="InterPro" id="IPR013751">
    <property type="entry name" value="ACP_syn_III_N"/>
</dbReference>
<accession>A0A2T5BYD3</accession>
<dbReference type="RefSeq" id="WP_107823441.1">
    <property type="nucleotide sequence ID" value="NZ_OY782574.1"/>
</dbReference>
<feature type="domain" description="Beta-ketoacyl-[acyl-carrier-protein] synthase III N-terminal" evidence="4">
    <location>
        <begin position="135"/>
        <end position="211"/>
    </location>
</feature>
<keyword evidence="6" id="KW-1185">Reference proteome</keyword>